<dbReference type="AlphaFoldDB" id="A0A381R612"/>
<name>A0A381R612_9ZZZZ</name>
<feature type="non-terminal residue" evidence="1">
    <location>
        <position position="24"/>
    </location>
</feature>
<sequence>MDQLNVQTKIGLVVVSASSISELR</sequence>
<protein>
    <submittedName>
        <fullName evidence="1">Uncharacterized protein</fullName>
    </submittedName>
</protein>
<accession>A0A381R612</accession>
<gene>
    <name evidence="1" type="ORF">METZ01_LOCUS39498</name>
</gene>
<reference evidence="1" key="1">
    <citation type="submission" date="2018-05" db="EMBL/GenBank/DDBJ databases">
        <authorList>
            <person name="Lanie J.A."/>
            <person name="Ng W.-L."/>
            <person name="Kazmierczak K.M."/>
            <person name="Andrzejewski T.M."/>
            <person name="Davidsen T.M."/>
            <person name="Wayne K.J."/>
            <person name="Tettelin H."/>
            <person name="Glass J.I."/>
            <person name="Rusch D."/>
            <person name="Podicherti R."/>
            <person name="Tsui H.-C.T."/>
            <person name="Winkler M.E."/>
        </authorList>
    </citation>
    <scope>NUCLEOTIDE SEQUENCE</scope>
</reference>
<organism evidence="1">
    <name type="scientific">marine metagenome</name>
    <dbReference type="NCBI Taxonomy" id="408172"/>
    <lineage>
        <taxon>unclassified sequences</taxon>
        <taxon>metagenomes</taxon>
        <taxon>ecological metagenomes</taxon>
    </lineage>
</organism>
<proteinExistence type="predicted"/>
<evidence type="ECO:0000313" key="1">
    <source>
        <dbReference type="EMBL" id="SUZ86644.1"/>
    </source>
</evidence>
<dbReference type="EMBL" id="UINC01001692">
    <property type="protein sequence ID" value="SUZ86644.1"/>
    <property type="molecule type" value="Genomic_DNA"/>
</dbReference>